<dbReference type="RefSeq" id="XP_026276837.1">
    <property type="nucleotide sequence ID" value="XM_026421052.2"/>
</dbReference>
<proteinExistence type="predicted"/>
<dbReference type="SUPFAM" id="SSF54001">
    <property type="entry name" value="Cysteine proteinases"/>
    <property type="match status" value="1"/>
</dbReference>
<feature type="region of interest" description="Disordered" evidence="1">
    <location>
        <begin position="354"/>
        <end position="407"/>
    </location>
</feature>
<feature type="domain" description="OTU" evidence="2">
    <location>
        <begin position="23"/>
        <end position="145"/>
    </location>
</feature>
<dbReference type="InterPro" id="IPR049770">
    <property type="entry name" value="OTU_Tudor"/>
</dbReference>
<dbReference type="InterPro" id="IPR003323">
    <property type="entry name" value="OTU_dom"/>
</dbReference>
<dbReference type="GeneID" id="113205425"/>
<evidence type="ECO:0000313" key="4">
    <source>
        <dbReference type="RefSeq" id="XP_026276837.1"/>
    </source>
</evidence>
<dbReference type="Pfam" id="PF02338">
    <property type="entry name" value="OTU"/>
    <property type="match status" value="1"/>
</dbReference>
<dbReference type="InterPro" id="IPR038765">
    <property type="entry name" value="Papain-like_cys_pep_sf"/>
</dbReference>
<feature type="compositionally biased region" description="Basic and acidic residues" evidence="1">
    <location>
        <begin position="369"/>
        <end position="379"/>
    </location>
</feature>
<gene>
    <name evidence="4" type="primary">LOC113205425</name>
</gene>
<dbReference type="PANTHER" id="PTHR12419">
    <property type="entry name" value="OTU DOMAIN CONTAINING PROTEIN"/>
    <property type="match status" value="1"/>
</dbReference>
<dbReference type="GO" id="GO:0016579">
    <property type="term" value="P:protein deubiquitination"/>
    <property type="evidence" value="ECO:0007669"/>
    <property type="project" value="TreeGrafter"/>
</dbReference>
<evidence type="ECO:0000313" key="3">
    <source>
        <dbReference type="Proteomes" id="UP000504606"/>
    </source>
</evidence>
<sequence>MAPSRQFANHPDPMDLWLETQGYYRKLTARDGSCLFRAIAEQVYYTQKFHPDVRKLCIDYLRNHLELFNEINIETEIETHLEHLQNPTCWGSLLEITALSHLFKIDIFIFKEVGVAAENAANTFYGKKVMLCFSLDRHYDSVYLKEFTKTAGYCQSLVYEMLYKNVFGMKDVDYAVDKMLHYKPLRHRGESGSSGSRKFFSYSCNSIQLQRKGIVVDAILDDVEVNVRDLLQKGVTPFPYKVAKSLDPNIFRNVEFDVWIDYRRGLRQGYFGTNNELQVGVKCLVKIEESTFVGHIQDMSPEKGPVVVFVEELGEKRTVPFENLELLPQEPLTLKQMPVSHSRNSSTMAHTNKCITNESSSGSTKLRKGRSDNETKGKILDPNGIQVFTSTGRRRTTSRSDQSSITDNSCDNLGRTCVYQESNMTSFTNYSVDSFNLNGAYHPYQFKPTMELGMSLPLQTHVLMSAQQHGSSQILIPVSPRPEDVPAHWLATNDMSSSADLSLDETAEVSHSTTGIETPVENIKNQMEIGALDDCVNYLPDLNMLNMQEPQINFNAPKSVLDDGADLPISDIQTLRFFYNLGNDVYRAQCSMQYGWGGYTQPCTVTSPSTPNPPGMCSGKCLCGPVCITTVPTIHRLLEPTTPPSSSRRKRKDSSTNMAGGNDIESSVTPPNSQPPTSTSGTAATPQPTVPPRFKSKGKTKKDAKALEGQPIVHQPTLLIPPAEETGMSESQNSTVNNDQNSPTLSIPYSPPFGYVYYPTSPVVPYSPVESDPYFSPLRLQFPTDYMPDTPQSPCFSLNGDLSVYGSSPQYPMMATSPHYLYPASPGIYVGSPPPGWSPLTPTTPQPQS</sequence>
<evidence type="ECO:0000259" key="2">
    <source>
        <dbReference type="PROSITE" id="PS50802"/>
    </source>
</evidence>
<keyword evidence="3" id="KW-1185">Reference proteome</keyword>
<name>A0A6J1S747_FRAOC</name>
<dbReference type="InterPro" id="IPR049769">
    <property type="entry name" value="OTU_OTU"/>
</dbReference>
<feature type="compositionally biased region" description="Polar residues" evidence="1">
    <location>
        <begin position="354"/>
        <end position="364"/>
    </location>
</feature>
<feature type="region of interest" description="Disordered" evidence="1">
    <location>
        <begin position="637"/>
        <end position="717"/>
    </location>
</feature>
<dbReference type="AlphaFoldDB" id="A0A6J1S747"/>
<dbReference type="CDD" id="cd22753">
    <property type="entry name" value="OTU_ALG13-like"/>
    <property type="match status" value="1"/>
</dbReference>
<reference evidence="4" key="1">
    <citation type="submission" date="2025-08" db="UniProtKB">
        <authorList>
            <consortium name="RefSeq"/>
        </authorList>
    </citation>
    <scope>IDENTIFICATION</scope>
    <source>
        <tissue evidence="4">Whole organism</tissue>
    </source>
</reference>
<dbReference type="GO" id="GO:0004843">
    <property type="term" value="F:cysteine-type deubiquitinase activity"/>
    <property type="evidence" value="ECO:0007669"/>
    <property type="project" value="TreeGrafter"/>
</dbReference>
<feature type="compositionally biased region" description="Low complexity" evidence="1">
    <location>
        <begin position="666"/>
        <end position="687"/>
    </location>
</feature>
<dbReference type="InterPro" id="IPR050704">
    <property type="entry name" value="Peptidase_C85-like"/>
</dbReference>
<dbReference type="OrthoDB" id="10017659at2759"/>
<protein>
    <submittedName>
        <fullName evidence="4">Uncharacterized protein LOC113205425 isoform X1</fullName>
    </submittedName>
</protein>
<organism evidence="3 4">
    <name type="scientific">Frankliniella occidentalis</name>
    <name type="common">Western flower thrips</name>
    <name type="synonym">Euthrips occidentalis</name>
    <dbReference type="NCBI Taxonomy" id="133901"/>
    <lineage>
        <taxon>Eukaryota</taxon>
        <taxon>Metazoa</taxon>
        <taxon>Ecdysozoa</taxon>
        <taxon>Arthropoda</taxon>
        <taxon>Hexapoda</taxon>
        <taxon>Insecta</taxon>
        <taxon>Pterygota</taxon>
        <taxon>Neoptera</taxon>
        <taxon>Paraneoptera</taxon>
        <taxon>Thysanoptera</taxon>
        <taxon>Terebrantia</taxon>
        <taxon>Thripoidea</taxon>
        <taxon>Thripidae</taxon>
        <taxon>Frankliniella</taxon>
    </lineage>
</organism>
<accession>A0A6J1S747</accession>
<dbReference type="KEGG" id="foc:113205425"/>
<dbReference type="CDD" id="cd20380">
    <property type="entry name" value="Tudor_TDRD13-like"/>
    <property type="match status" value="1"/>
</dbReference>
<dbReference type="PROSITE" id="PS50802">
    <property type="entry name" value="OTU"/>
    <property type="match status" value="1"/>
</dbReference>
<dbReference type="Gene3D" id="3.90.70.80">
    <property type="match status" value="1"/>
</dbReference>
<dbReference type="Proteomes" id="UP000504606">
    <property type="component" value="Unplaced"/>
</dbReference>
<evidence type="ECO:0000256" key="1">
    <source>
        <dbReference type="SAM" id="MobiDB-lite"/>
    </source>
</evidence>